<reference evidence="1" key="1">
    <citation type="journal article" date="2021" name="Proc. Natl. Acad. Sci. U.S.A.">
        <title>A Catalog of Tens of Thousands of Viruses from Human Metagenomes Reveals Hidden Associations with Chronic Diseases.</title>
        <authorList>
            <person name="Tisza M.J."/>
            <person name="Buck C.B."/>
        </authorList>
    </citation>
    <scope>NUCLEOTIDE SEQUENCE</scope>
    <source>
        <strain evidence="1">Ctzu221</strain>
    </source>
</reference>
<name>A0A8S5M1R6_9CAUD</name>
<proteinExistence type="predicted"/>
<organism evidence="1">
    <name type="scientific">Siphoviridae sp. ctzu221</name>
    <dbReference type="NCBI Taxonomy" id="2826534"/>
    <lineage>
        <taxon>Viruses</taxon>
        <taxon>Duplodnaviria</taxon>
        <taxon>Heunggongvirae</taxon>
        <taxon>Uroviricota</taxon>
        <taxon>Caudoviricetes</taxon>
    </lineage>
</organism>
<sequence length="124" mass="14232">MQSPIHQVYNDGVVTFSTKEPNKDKFGTPIGGQATKKVWRKYWFKDIWMRSEEVVAMASLGTKETKKIAVDGKQQIDSSMIATIGGVDYEIFSYNYSERRDRTELSLVLPRTKERKVGARHDNN</sequence>
<accession>A0A8S5M1R6</accession>
<evidence type="ECO:0000313" key="1">
    <source>
        <dbReference type="EMBL" id="DAD76011.1"/>
    </source>
</evidence>
<dbReference type="EMBL" id="BK014794">
    <property type="protein sequence ID" value="DAD76011.1"/>
    <property type="molecule type" value="Genomic_DNA"/>
</dbReference>
<protein>
    <submittedName>
        <fullName evidence="1">Putative head-tail adaptor</fullName>
    </submittedName>
</protein>